<dbReference type="GO" id="GO:0019915">
    <property type="term" value="P:lipid storage"/>
    <property type="evidence" value="ECO:0007669"/>
    <property type="project" value="TreeGrafter"/>
</dbReference>
<sequence>MVNSMIIHTQPTVRMESFEKFASIPIIESSLNVGSVVYNRVKNSNRLLNWSLNVSENLTLMIFESIKPAMTVVQAPLHKLDSYGVKILDSVESVVPNINLPPQMIYWNTKEYVSDKMVKPVLKRADSFGDIANHALDIADQALDRYLPDNSDSENNNVDKYDGCKRRDSNSAVLTYRKSKILSKKIKSRISTKTAAEITAIKHDVHILIYAMELIVTNPKEAYVKTKELYSYLSLKEPENQKRPETLEELLVLLTREAARKVVHLINFTSRHVGKIPRKLRQTTQEFLHYVLYWSDSLLKMIRIENAQNVISKIHTKYDEVSVQTNNVLPQNTKSTHNLSLVKSLLLNVLELSVVKVERLAVFFSGRLDAEKIQMSNRNRIYMRPTSINGLY</sequence>
<name>A0A9J6BSP6_POLVA</name>
<dbReference type="Proteomes" id="UP001107558">
    <property type="component" value="Chromosome 3"/>
</dbReference>
<organism evidence="1 2">
    <name type="scientific">Polypedilum vanderplanki</name>
    <name type="common">Sleeping chironomid midge</name>
    <dbReference type="NCBI Taxonomy" id="319348"/>
    <lineage>
        <taxon>Eukaryota</taxon>
        <taxon>Metazoa</taxon>
        <taxon>Ecdysozoa</taxon>
        <taxon>Arthropoda</taxon>
        <taxon>Hexapoda</taxon>
        <taxon>Insecta</taxon>
        <taxon>Pterygota</taxon>
        <taxon>Neoptera</taxon>
        <taxon>Endopterygota</taxon>
        <taxon>Diptera</taxon>
        <taxon>Nematocera</taxon>
        <taxon>Chironomoidea</taxon>
        <taxon>Chironomidae</taxon>
        <taxon>Chironominae</taxon>
        <taxon>Polypedilum</taxon>
        <taxon>Polypedilum</taxon>
    </lineage>
</organism>
<dbReference type="GO" id="GO:0010890">
    <property type="term" value="P:positive regulation of triglyceride storage"/>
    <property type="evidence" value="ECO:0007669"/>
    <property type="project" value="TreeGrafter"/>
</dbReference>
<dbReference type="PANTHER" id="PTHR14024:SF49">
    <property type="entry name" value="LIPID STORAGE DROPLETS SURFACE-BINDING PROTEIN 1"/>
    <property type="match status" value="1"/>
</dbReference>
<comment type="caution">
    <text evidence="1">The sequence shown here is derived from an EMBL/GenBank/DDBJ whole genome shotgun (WGS) entry which is preliminary data.</text>
</comment>
<dbReference type="PANTHER" id="PTHR14024">
    <property type="entry name" value="PERILIPIN"/>
    <property type="match status" value="1"/>
</dbReference>
<dbReference type="AlphaFoldDB" id="A0A9J6BSP6"/>
<dbReference type="GO" id="GO:0005811">
    <property type="term" value="C:lipid droplet"/>
    <property type="evidence" value="ECO:0007669"/>
    <property type="project" value="TreeGrafter"/>
</dbReference>
<evidence type="ECO:0000313" key="2">
    <source>
        <dbReference type="Proteomes" id="UP001107558"/>
    </source>
</evidence>
<keyword evidence="2" id="KW-1185">Reference proteome</keyword>
<dbReference type="GO" id="GO:0005829">
    <property type="term" value="C:cytosol"/>
    <property type="evidence" value="ECO:0007669"/>
    <property type="project" value="TreeGrafter"/>
</dbReference>
<proteinExistence type="predicted"/>
<evidence type="ECO:0008006" key="3">
    <source>
        <dbReference type="Google" id="ProtNLM"/>
    </source>
</evidence>
<evidence type="ECO:0000313" key="1">
    <source>
        <dbReference type="EMBL" id="KAG5672629.1"/>
    </source>
</evidence>
<protein>
    <recommendedName>
        <fullName evidence="3">Lipid storage droplets surface-binding protein 1</fullName>
    </recommendedName>
</protein>
<accession>A0A9J6BSP6</accession>
<gene>
    <name evidence="1" type="ORF">PVAND_002744</name>
</gene>
<reference evidence="1" key="1">
    <citation type="submission" date="2021-03" db="EMBL/GenBank/DDBJ databases">
        <title>Chromosome level genome of the anhydrobiotic midge Polypedilum vanderplanki.</title>
        <authorList>
            <person name="Yoshida Y."/>
            <person name="Kikawada T."/>
            <person name="Gusev O."/>
        </authorList>
    </citation>
    <scope>NUCLEOTIDE SEQUENCE</scope>
    <source>
        <strain evidence="1">NIAS01</strain>
        <tissue evidence="1">Whole body or cell culture</tissue>
    </source>
</reference>
<dbReference type="OrthoDB" id="376826at2759"/>
<dbReference type="EMBL" id="JADBJN010000003">
    <property type="protein sequence ID" value="KAG5672629.1"/>
    <property type="molecule type" value="Genomic_DNA"/>
</dbReference>